<comment type="caution">
    <text evidence="1">The sequence shown here is derived from an EMBL/GenBank/DDBJ whole genome shotgun (WGS) entry which is preliminary data.</text>
</comment>
<name>X1E3Q3_9ZZZZ</name>
<sequence length="48" mass="5221">MKSEGNKIERTIVEKAKEMGASLAGIATIADLKASPSFEAYAKKPFYE</sequence>
<dbReference type="AlphaFoldDB" id="X1E3Q3"/>
<feature type="non-terminal residue" evidence="1">
    <location>
        <position position="48"/>
    </location>
</feature>
<proteinExistence type="predicted"/>
<organism evidence="1">
    <name type="scientific">marine sediment metagenome</name>
    <dbReference type="NCBI Taxonomy" id="412755"/>
    <lineage>
        <taxon>unclassified sequences</taxon>
        <taxon>metagenomes</taxon>
        <taxon>ecological metagenomes</taxon>
    </lineage>
</organism>
<evidence type="ECO:0000313" key="1">
    <source>
        <dbReference type="EMBL" id="GAH15015.1"/>
    </source>
</evidence>
<accession>X1E3Q3</accession>
<dbReference type="EMBL" id="BART01032816">
    <property type="protein sequence ID" value="GAH15015.1"/>
    <property type="molecule type" value="Genomic_DNA"/>
</dbReference>
<reference evidence="1" key="1">
    <citation type="journal article" date="2014" name="Front. Microbiol.">
        <title>High frequency of phylogenetically diverse reductive dehalogenase-homologous genes in deep subseafloor sedimentary metagenomes.</title>
        <authorList>
            <person name="Kawai M."/>
            <person name="Futagami T."/>
            <person name="Toyoda A."/>
            <person name="Takaki Y."/>
            <person name="Nishi S."/>
            <person name="Hori S."/>
            <person name="Arai W."/>
            <person name="Tsubouchi T."/>
            <person name="Morono Y."/>
            <person name="Uchiyama I."/>
            <person name="Ito T."/>
            <person name="Fujiyama A."/>
            <person name="Inagaki F."/>
            <person name="Takami H."/>
        </authorList>
    </citation>
    <scope>NUCLEOTIDE SEQUENCE</scope>
    <source>
        <strain evidence="1">Expedition CK06-06</strain>
    </source>
</reference>
<protein>
    <submittedName>
        <fullName evidence="1">Uncharacterized protein</fullName>
    </submittedName>
</protein>
<gene>
    <name evidence="1" type="ORF">S01H4_56603</name>
</gene>